<keyword evidence="3" id="KW-1185">Reference proteome</keyword>
<dbReference type="Gene3D" id="3.30.530.20">
    <property type="match status" value="1"/>
</dbReference>
<comment type="caution">
    <text evidence="2">The sequence shown here is derived from an EMBL/GenBank/DDBJ whole genome shotgun (WGS) entry which is preliminary data.</text>
</comment>
<dbReference type="EMBL" id="BAAAHK010000020">
    <property type="protein sequence ID" value="GAA0958825.1"/>
    <property type="molecule type" value="Genomic_DNA"/>
</dbReference>
<proteinExistence type="predicted"/>
<dbReference type="Proteomes" id="UP001500542">
    <property type="component" value="Unassembled WGS sequence"/>
</dbReference>
<accession>A0ABP4C345</accession>
<sequence>MSDYSTSFTVQQSADEVYAAILNVGAWWTGEIEGRADEVGGEFAYRHLPQHYSLQRVVELEPGRRVAWEVVDSKLAFVSEPSEWTGSQIVFDILPGTEASGGTDVGGGEHEDTPDGGAVRGRSIGSGAVRGRSVGGRAVQAGGVGAEVRFTHLGLVPEVECFGACSTAWRHYVNGSLYSLITTGEGLADPW</sequence>
<dbReference type="InterPro" id="IPR023393">
    <property type="entry name" value="START-like_dom_sf"/>
</dbReference>
<evidence type="ECO:0000313" key="3">
    <source>
        <dbReference type="Proteomes" id="UP001500542"/>
    </source>
</evidence>
<evidence type="ECO:0000256" key="1">
    <source>
        <dbReference type="SAM" id="MobiDB-lite"/>
    </source>
</evidence>
<name>A0ABP4C345_9ACTN</name>
<feature type="region of interest" description="Disordered" evidence="1">
    <location>
        <begin position="100"/>
        <end position="126"/>
    </location>
</feature>
<dbReference type="SUPFAM" id="SSF55961">
    <property type="entry name" value="Bet v1-like"/>
    <property type="match status" value="1"/>
</dbReference>
<evidence type="ECO:0008006" key="4">
    <source>
        <dbReference type="Google" id="ProtNLM"/>
    </source>
</evidence>
<organism evidence="2 3">
    <name type="scientific">Kribbella koreensis</name>
    <dbReference type="NCBI Taxonomy" id="57909"/>
    <lineage>
        <taxon>Bacteria</taxon>
        <taxon>Bacillati</taxon>
        <taxon>Actinomycetota</taxon>
        <taxon>Actinomycetes</taxon>
        <taxon>Propionibacteriales</taxon>
        <taxon>Kribbellaceae</taxon>
        <taxon>Kribbella</taxon>
    </lineage>
</organism>
<gene>
    <name evidence="2" type="ORF">GCM10009554_71580</name>
</gene>
<evidence type="ECO:0000313" key="2">
    <source>
        <dbReference type="EMBL" id="GAA0958825.1"/>
    </source>
</evidence>
<protein>
    <recommendedName>
        <fullName evidence="4">SRPBCC domain-containing protein</fullName>
    </recommendedName>
</protein>
<reference evidence="3" key="1">
    <citation type="journal article" date="2019" name="Int. J. Syst. Evol. Microbiol.">
        <title>The Global Catalogue of Microorganisms (GCM) 10K type strain sequencing project: providing services to taxonomists for standard genome sequencing and annotation.</title>
        <authorList>
            <consortium name="The Broad Institute Genomics Platform"/>
            <consortium name="The Broad Institute Genome Sequencing Center for Infectious Disease"/>
            <person name="Wu L."/>
            <person name="Ma J."/>
        </authorList>
    </citation>
    <scope>NUCLEOTIDE SEQUENCE [LARGE SCALE GENOMIC DNA]</scope>
    <source>
        <strain evidence="3">JCM 10977</strain>
    </source>
</reference>
<dbReference type="RefSeq" id="WP_343980943.1">
    <property type="nucleotide sequence ID" value="NZ_BAAAHK010000020.1"/>
</dbReference>